<accession>A0A4P9Z118</accession>
<keyword evidence="2" id="KW-1185">Reference proteome</keyword>
<proteinExistence type="predicted"/>
<name>A0A4P9Z118_9FUNG</name>
<dbReference type="Proteomes" id="UP000278143">
    <property type="component" value="Unassembled WGS sequence"/>
</dbReference>
<protein>
    <submittedName>
        <fullName evidence="1">Uncharacterized protein</fullName>
    </submittedName>
</protein>
<dbReference type="AlphaFoldDB" id="A0A4P9Z118"/>
<organism evidence="1 2">
    <name type="scientific">Syncephalis pseudoplumigaleata</name>
    <dbReference type="NCBI Taxonomy" id="1712513"/>
    <lineage>
        <taxon>Eukaryota</taxon>
        <taxon>Fungi</taxon>
        <taxon>Fungi incertae sedis</taxon>
        <taxon>Zoopagomycota</taxon>
        <taxon>Zoopagomycotina</taxon>
        <taxon>Zoopagomycetes</taxon>
        <taxon>Zoopagales</taxon>
        <taxon>Piptocephalidaceae</taxon>
        <taxon>Syncephalis</taxon>
    </lineage>
</organism>
<evidence type="ECO:0000313" key="1">
    <source>
        <dbReference type="EMBL" id="RKP26173.1"/>
    </source>
</evidence>
<dbReference type="EMBL" id="KZ989495">
    <property type="protein sequence ID" value="RKP26173.1"/>
    <property type="molecule type" value="Genomic_DNA"/>
</dbReference>
<gene>
    <name evidence="1" type="ORF">SYNPS1DRAFT_28125</name>
</gene>
<sequence length="153" mass="15520">MAPFGNCLVRSDQNALPDGFDINQSLFDDYDDIDSIPELDDDTIQVMFPPLGSDTAIPMPVTAAASVDVAGEMAAFDGSLDVPDIADNLQPAVDGNGLDATVGSQVHGVAVVHAPPSMPSAEAAAVATTSPSGQCSLVSQSTHASSTGNPAHI</sequence>
<reference evidence="2" key="1">
    <citation type="journal article" date="2018" name="Nat. Microbiol.">
        <title>Leveraging single-cell genomics to expand the fungal tree of life.</title>
        <authorList>
            <person name="Ahrendt S.R."/>
            <person name="Quandt C.A."/>
            <person name="Ciobanu D."/>
            <person name="Clum A."/>
            <person name="Salamov A."/>
            <person name="Andreopoulos B."/>
            <person name="Cheng J.F."/>
            <person name="Woyke T."/>
            <person name="Pelin A."/>
            <person name="Henrissat B."/>
            <person name="Reynolds N.K."/>
            <person name="Benny G.L."/>
            <person name="Smith M.E."/>
            <person name="James T.Y."/>
            <person name="Grigoriev I.V."/>
        </authorList>
    </citation>
    <scope>NUCLEOTIDE SEQUENCE [LARGE SCALE GENOMIC DNA]</scope>
    <source>
        <strain evidence="2">Benny S71-1</strain>
    </source>
</reference>
<evidence type="ECO:0000313" key="2">
    <source>
        <dbReference type="Proteomes" id="UP000278143"/>
    </source>
</evidence>